<evidence type="ECO:0000256" key="3">
    <source>
        <dbReference type="ARBA" id="ARBA00022691"/>
    </source>
</evidence>
<reference evidence="4 5" key="1">
    <citation type="submission" date="2024-07" db="EMBL/GenBank/DDBJ databases">
        <authorList>
            <person name="Kang M."/>
        </authorList>
    </citation>
    <scope>NUCLEOTIDE SEQUENCE [LARGE SCALE GENOMIC DNA]</scope>
    <source>
        <strain evidence="4 5">DFM31</strain>
    </source>
</reference>
<dbReference type="Gene3D" id="3.40.50.150">
    <property type="entry name" value="Vaccinia Virus protein VP39"/>
    <property type="match status" value="1"/>
</dbReference>
<keyword evidence="3" id="KW-0949">S-adenosyl-L-methionine</keyword>
<evidence type="ECO:0000313" key="5">
    <source>
        <dbReference type="Proteomes" id="UP001553161"/>
    </source>
</evidence>
<keyword evidence="2 4" id="KW-0808">Transferase</keyword>
<keyword evidence="1 4" id="KW-0489">Methyltransferase</keyword>
<dbReference type="Proteomes" id="UP001553161">
    <property type="component" value="Unassembled WGS sequence"/>
</dbReference>
<dbReference type="CDD" id="cd02440">
    <property type="entry name" value="AdoMet_MTases"/>
    <property type="match status" value="1"/>
</dbReference>
<evidence type="ECO:0000256" key="2">
    <source>
        <dbReference type="ARBA" id="ARBA00022679"/>
    </source>
</evidence>
<dbReference type="RefSeq" id="WP_366192760.1">
    <property type="nucleotide sequence ID" value="NZ_JBFBVU010000009.1"/>
</dbReference>
<name>A0ABV3L5W6_9RHOB</name>
<dbReference type="InterPro" id="IPR026170">
    <property type="entry name" value="FAM173A/B"/>
</dbReference>
<dbReference type="GO" id="GO:0032259">
    <property type="term" value="P:methylation"/>
    <property type="evidence" value="ECO:0007669"/>
    <property type="project" value="UniProtKB-KW"/>
</dbReference>
<dbReference type="EC" id="2.1.1.-" evidence="4"/>
<evidence type="ECO:0000313" key="4">
    <source>
        <dbReference type="EMBL" id="MEV8466970.1"/>
    </source>
</evidence>
<proteinExistence type="predicted"/>
<dbReference type="PANTHER" id="PTHR13610:SF11">
    <property type="entry name" value="METHYLTRANSFERASE DOMAIN-CONTAINING PROTEIN"/>
    <property type="match status" value="1"/>
</dbReference>
<keyword evidence="5" id="KW-1185">Reference proteome</keyword>
<protein>
    <submittedName>
        <fullName evidence="4">Class I SAM-dependent methyltransferase</fullName>
        <ecNumber evidence="4">2.1.1.-</ecNumber>
    </submittedName>
</protein>
<organism evidence="4 5">
    <name type="scientific">Meridianimarinicoccus marinus</name>
    <dbReference type="NCBI Taxonomy" id="3231483"/>
    <lineage>
        <taxon>Bacteria</taxon>
        <taxon>Pseudomonadati</taxon>
        <taxon>Pseudomonadota</taxon>
        <taxon>Alphaproteobacteria</taxon>
        <taxon>Rhodobacterales</taxon>
        <taxon>Paracoccaceae</taxon>
        <taxon>Meridianimarinicoccus</taxon>
    </lineage>
</organism>
<gene>
    <name evidence="4" type="ORF">AB0T83_09285</name>
</gene>
<comment type="caution">
    <text evidence="4">The sequence shown here is derived from an EMBL/GenBank/DDBJ whole genome shotgun (WGS) entry which is preliminary data.</text>
</comment>
<dbReference type="SUPFAM" id="SSF53335">
    <property type="entry name" value="S-adenosyl-L-methionine-dependent methyltransferases"/>
    <property type="match status" value="1"/>
</dbReference>
<evidence type="ECO:0000256" key="1">
    <source>
        <dbReference type="ARBA" id="ARBA00022603"/>
    </source>
</evidence>
<sequence>MTKTDPSAALVAAIHDQRAAQVASELMTLAPSDATAMARDVVAACAAISRRMLSVRKEVLQACQIAGVAVTPVPGPEDRDALQHHQTALRIAASDLGSALTALAPLGFHLPFQPTAGQAAALGRYVPSVTLVRGDAVTARVVLHLEGAGSGFPDKMRPRMADIAAQRLPAAAGWAYPAVRLARVARNRLSRHKAPLSDIDFLGTPDSLIAPLLNVVAPGPQDNLLDLGCGDGRIVLAAARDFGCRAEGVEANPALVAAAGAARAALDPAVQQRVEIRAGFAEEADLSHATIIFLFLPTYVLSTVLPRVLRRARPGTRILVHEQTRLGDLPAPSRTQAVVSDEAISVAHVWVVP</sequence>
<dbReference type="InterPro" id="IPR029063">
    <property type="entry name" value="SAM-dependent_MTases_sf"/>
</dbReference>
<dbReference type="PANTHER" id="PTHR13610">
    <property type="entry name" value="METHYLTRANSFERASE DOMAIN-CONTAINING PROTEIN"/>
    <property type="match status" value="1"/>
</dbReference>
<dbReference type="GO" id="GO:0008168">
    <property type="term" value="F:methyltransferase activity"/>
    <property type="evidence" value="ECO:0007669"/>
    <property type="project" value="UniProtKB-KW"/>
</dbReference>
<accession>A0ABV3L5W6</accession>
<dbReference type="EMBL" id="JBFBVU010000009">
    <property type="protein sequence ID" value="MEV8466970.1"/>
    <property type="molecule type" value="Genomic_DNA"/>
</dbReference>